<name>A0A285PLD9_9HYPH</name>
<dbReference type="Proteomes" id="UP000219439">
    <property type="component" value="Unassembled WGS sequence"/>
</dbReference>
<feature type="transmembrane region" description="Helical" evidence="1">
    <location>
        <begin position="616"/>
        <end position="636"/>
    </location>
</feature>
<keyword evidence="1" id="KW-0812">Transmembrane</keyword>
<evidence type="ECO:0000256" key="1">
    <source>
        <dbReference type="SAM" id="Phobius"/>
    </source>
</evidence>
<dbReference type="Gene3D" id="3.30.70.1440">
    <property type="entry name" value="Multidrug efflux transporter AcrB pore domain"/>
    <property type="match status" value="1"/>
</dbReference>
<dbReference type="PANTHER" id="PTHR32063">
    <property type="match status" value="1"/>
</dbReference>
<keyword evidence="3" id="KW-1185">Reference proteome</keyword>
<dbReference type="Pfam" id="PF00873">
    <property type="entry name" value="ACR_tran"/>
    <property type="match status" value="2"/>
</dbReference>
<dbReference type="RefSeq" id="WP_097155045.1">
    <property type="nucleotide sequence ID" value="NZ_OBEL01000005.1"/>
</dbReference>
<evidence type="ECO:0000313" key="2">
    <source>
        <dbReference type="EMBL" id="SNZ20681.1"/>
    </source>
</evidence>
<keyword evidence="1" id="KW-1133">Transmembrane helix</keyword>
<feature type="transmembrane region" description="Helical" evidence="1">
    <location>
        <begin position="333"/>
        <end position="354"/>
    </location>
</feature>
<proteinExistence type="predicted"/>
<dbReference type="AlphaFoldDB" id="A0A285PLD9"/>
<feature type="transmembrane region" description="Helical" evidence="1">
    <location>
        <begin position="953"/>
        <end position="972"/>
    </location>
</feature>
<gene>
    <name evidence="2" type="ORF">SAMN06265368_3791</name>
</gene>
<evidence type="ECO:0000313" key="3">
    <source>
        <dbReference type="Proteomes" id="UP000219439"/>
    </source>
</evidence>
<keyword evidence="1" id="KW-0472">Membrane</keyword>
<feature type="transmembrane region" description="Helical" evidence="1">
    <location>
        <begin position="1005"/>
        <end position="1029"/>
    </location>
</feature>
<dbReference type="InterPro" id="IPR027463">
    <property type="entry name" value="AcrB_DN_DC_subdom"/>
</dbReference>
<dbReference type="SUPFAM" id="SSF82714">
    <property type="entry name" value="Multidrug efflux transporter AcrB TolC docking domain, DN and DC subdomains"/>
    <property type="match status" value="2"/>
</dbReference>
<sequence>MSRFDSGKKSAVSFFVRHPNAANLLMVLMIIVGLFSLSKMNSQFFPTIDTDAIRVAVTWNGASAEDVEANILEIIEPQVRFIDGVKGIDSVAREGYGSVVLDFNPQADMQIALSDVEAAVDGISTLPDGADTPKVSYFQFRDSVVRLILTGPFPEGALKEFAKRMRDDLLDRGIDKVDFTGVRDEEFFIGLQNYDLRRLNLTVKDIAGQISSNSRDLPSGSIDDGIEKQVRTLGAEENPEDLGNIEIISQKDGSRVKLDEIARIERRFDPDQVRGILGGRAAIQLTVQRAPTADSLKAAAIVDDYLQEITPTLPKTLEVIKYDARAEYLTDRILLLVKNAGSGLLLVVIILTIFLNARIALWVTAGIPVAILAAFLVLFLIGETINMISLFAFIMMLGIIVDDAIVVAEDTATRFSNGDPGPVAAENGGMRMLMPVAAASLTTIAAFAPIFIIGDTIGKMMAVLPVVVIAVLIASLIECFFILPGHLAHSLTPSYHRGWSVKRVSVVGIGLSLVLMGFYVIPESLAAKFGGLIEQSWASLHSVMPEQTALFVLAGFALTFAIILELVFNHLERKKLAKGHAANASLKQGKLRRRFDAGFAALRDGPFHRLVTLSYAWRYTTIVLCIASLVLMVGLLKGGRLGFVFFPSPESETVNMSVTFNVGILESEALDIIKQIDKTVYETEARLGQGEKLVEAAFTTLGQSGRTTADNVASIRLRLTASEVRTVRTRTMVRALNKAMPKIPGLKNVSIRGQRGGPPGADLDIKIFGASPSALKTAALDVRERLTSYAGISEIDDDMPYGKPELTLSLTPRGAALGFSSQSVSDQVRDLLEGRTARKLAILDEEVDIVLQQVSRKDVDNLRSIWLKSPSGQYVPITEVVSLQESQGFSLIQREDGKTTIAVTADVDSKVITVQDLVAKLGEELMPAIAVKHGIDYAFAGRDEERKEAFADLQVGVLIALAVIYIILAWVFASYTRPFAIMLIIPFGFVGAVLGHYLIGINLTILSMIGLLGLSGILVNDSIILVSRLDERLAHGESLMDAAIGASCDRFRAVLLTSLTTLGGLTPLLFETSTQAQFLKPMAVTIVFGLAVATLFVLFLVPTLFGIGGDIKHLIKRMIHPAGSANSGSQA</sequence>
<dbReference type="PANTHER" id="PTHR32063:SF33">
    <property type="entry name" value="RND SUPERFAMILY EFFLUX PUMP PERMEASE COMPONENT"/>
    <property type="match status" value="1"/>
</dbReference>
<dbReference type="PRINTS" id="PR00702">
    <property type="entry name" value="ACRIFLAVINRP"/>
</dbReference>
<feature type="transmembrane region" description="Helical" evidence="1">
    <location>
        <begin position="21"/>
        <end position="38"/>
    </location>
</feature>
<dbReference type="SUPFAM" id="SSF82693">
    <property type="entry name" value="Multidrug efflux transporter AcrB pore domain, PN1, PN2, PC1 and PC2 subdomains"/>
    <property type="match status" value="2"/>
</dbReference>
<feature type="transmembrane region" description="Helical" evidence="1">
    <location>
        <begin position="979"/>
        <end position="999"/>
    </location>
</feature>
<reference evidence="2 3" key="1">
    <citation type="submission" date="2017-09" db="EMBL/GenBank/DDBJ databases">
        <authorList>
            <person name="Ehlers B."/>
            <person name="Leendertz F.H."/>
        </authorList>
    </citation>
    <scope>NUCLEOTIDE SEQUENCE [LARGE SCALE GENOMIC DNA]</scope>
    <source>
        <strain evidence="2 3">DSM 18289</strain>
    </source>
</reference>
<accession>A0A285PLD9</accession>
<feature type="transmembrane region" description="Helical" evidence="1">
    <location>
        <begin position="549"/>
        <end position="568"/>
    </location>
</feature>
<feature type="transmembrane region" description="Helical" evidence="1">
    <location>
        <begin position="1050"/>
        <end position="1070"/>
    </location>
</feature>
<feature type="transmembrane region" description="Helical" evidence="1">
    <location>
        <begin position="361"/>
        <end position="381"/>
    </location>
</feature>
<dbReference type="EMBL" id="OBEL01000005">
    <property type="protein sequence ID" value="SNZ20681.1"/>
    <property type="molecule type" value="Genomic_DNA"/>
</dbReference>
<dbReference type="Gene3D" id="3.30.70.1320">
    <property type="entry name" value="Multidrug efflux transporter AcrB pore domain like"/>
    <property type="match status" value="1"/>
</dbReference>
<dbReference type="SUPFAM" id="SSF82866">
    <property type="entry name" value="Multidrug efflux transporter AcrB transmembrane domain"/>
    <property type="match status" value="2"/>
</dbReference>
<dbReference type="Gene3D" id="1.20.1640.10">
    <property type="entry name" value="Multidrug efflux transporter AcrB transmembrane domain"/>
    <property type="match status" value="3"/>
</dbReference>
<feature type="transmembrane region" description="Helical" evidence="1">
    <location>
        <begin position="432"/>
        <end position="454"/>
    </location>
</feature>
<feature type="transmembrane region" description="Helical" evidence="1">
    <location>
        <begin position="460"/>
        <end position="483"/>
    </location>
</feature>
<dbReference type="GO" id="GO:0042910">
    <property type="term" value="F:xenobiotic transmembrane transporter activity"/>
    <property type="evidence" value="ECO:0007669"/>
    <property type="project" value="TreeGrafter"/>
</dbReference>
<dbReference type="Gene3D" id="3.30.2090.10">
    <property type="entry name" value="Multidrug efflux transporter AcrB TolC docking domain, DN and DC subdomains"/>
    <property type="match status" value="2"/>
</dbReference>
<protein>
    <submittedName>
        <fullName evidence="2">AcrB/AcrD/AcrF family protein</fullName>
    </submittedName>
</protein>
<feature type="transmembrane region" description="Helical" evidence="1">
    <location>
        <begin position="1082"/>
        <end position="1108"/>
    </location>
</feature>
<organism evidence="2 3">
    <name type="scientific">Cohaesibacter gelatinilyticus</name>
    <dbReference type="NCBI Taxonomy" id="372072"/>
    <lineage>
        <taxon>Bacteria</taxon>
        <taxon>Pseudomonadati</taxon>
        <taxon>Pseudomonadota</taxon>
        <taxon>Alphaproteobacteria</taxon>
        <taxon>Hyphomicrobiales</taxon>
        <taxon>Cohaesibacteraceae</taxon>
    </lineage>
</organism>
<dbReference type="GO" id="GO:0005886">
    <property type="term" value="C:plasma membrane"/>
    <property type="evidence" value="ECO:0007669"/>
    <property type="project" value="TreeGrafter"/>
</dbReference>
<dbReference type="InterPro" id="IPR001036">
    <property type="entry name" value="Acrflvin-R"/>
</dbReference>
<feature type="transmembrane region" description="Helical" evidence="1">
    <location>
        <begin position="387"/>
        <end position="408"/>
    </location>
</feature>
<dbReference type="OrthoDB" id="9806532at2"/>
<dbReference type="Gene3D" id="3.30.70.1430">
    <property type="entry name" value="Multidrug efflux transporter AcrB pore domain"/>
    <property type="match status" value="2"/>
</dbReference>